<accession>A0A316DIZ0</accession>
<dbReference type="OrthoDB" id="1026365at2"/>
<evidence type="ECO:0000313" key="1">
    <source>
        <dbReference type="EMBL" id="PWK17209.1"/>
    </source>
</evidence>
<evidence type="ECO:0000313" key="2">
    <source>
        <dbReference type="Proteomes" id="UP000245489"/>
    </source>
</evidence>
<organism evidence="1 2">
    <name type="scientific">Arcicella aurantiaca</name>
    <dbReference type="NCBI Taxonomy" id="591202"/>
    <lineage>
        <taxon>Bacteria</taxon>
        <taxon>Pseudomonadati</taxon>
        <taxon>Bacteroidota</taxon>
        <taxon>Cytophagia</taxon>
        <taxon>Cytophagales</taxon>
        <taxon>Flectobacillaceae</taxon>
        <taxon>Arcicella</taxon>
    </lineage>
</organism>
<dbReference type="RefSeq" id="WP_146199237.1">
    <property type="nucleotide sequence ID" value="NZ_QGGO01000037.1"/>
</dbReference>
<dbReference type="NCBIfam" id="NF041200">
    <property type="entry name" value="mob_BfmA_Nterm"/>
    <property type="match status" value="1"/>
</dbReference>
<dbReference type="Proteomes" id="UP000245489">
    <property type="component" value="Unassembled WGS sequence"/>
</dbReference>
<dbReference type="EMBL" id="QGGO01000037">
    <property type="protein sequence ID" value="PWK17209.1"/>
    <property type="molecule type" value="Genomic_DNA"/>
</dbReference>
<gene>
    <name evidence="1" type="ORF">LV89_04495</name>
</gene>
<protein>
    <submittedName>
        <fullName evidence="1">Uncharacterized protein</fullName>
    </submittedName>
</protein>
<keyword evidence="2" id="KW-1185">Reference proteome</keyword>
<sequence>MVEKETRAVIKVEKPLKLRIEKRSKELDMSMKDFIANSCLYVLRSGIDPSKVEKQEGLDKEMAKMRSQIFGFMKKQEIDFVKPMAQAMQEVRIRINEIENTQKAIQLLAFKNKIMQEIQLSASYKLSNNDEDFIKNLSHKMQIIFDEEIEKFTNEMR</sequence>
<name>A0A316DIZ0_9BACT</name>
<dbReference type="InterPro" id="IPR048012">
    <property type="entry name" value="BfmA-like_N"/>
</dbReference>
<dbReference type="AlphaFoldDB" id="A0A316DIZ0"/>
<reference evidence="1 2" key="1">
    <citation type="submission" date="2018-05" db="EMBL/GenBank/DDBJ databases">
        <title>Genomic Encyclopedia of Archaeal and Bacterial Type Strains, Phase II (KMG-II): from individual species to whole genera.</title>
        <authorList>
            <person name="Goeker M."/>
        </authorList>
    </citation>
    <scope>NUCLEOTIDE SEQUENCE [LARGE SCALE GENOMIC DNA]</scope>
    <source>
        <strain evidence="1 2">DSM 22214</strain>
    </source>
</reference>
<comment type="caution">
    <text evidence="1">The sequence shown here is derived from an EMBL/GenBank/DDBJ whole genome shotgun (WGS) entry which is preliminary data.</text>
</comment>
<proteinExistence type="predicted"/>